<feature type="compositionally biased region" description="Polar residues" evidence="2">
    <location>
        <begin position="178"/>
        <end position="192"/>
    </location>
</feature>
<dbReference type="AlphaFoldDB" id="A0A6J1P364"/>
<reference evidence="6" key="1">
    <citation type="submission" date="2025-08" db="UniProtKB">
        <authorList>
            <consortium name="RefSeq"/>
        </authorList>
    </citation>
    <scope>IDENTIFICATION</scope>
</reference>
<comment type="subcellular location">
    <subcellularLocation>
        <location evidence="1">Nucleus</location>
    </subcellularLocation>
</comment>
<dbReference type="PANTHER" id="PTHR12243:SF67">
    <property type="entry name" value="COREPRESSOR OF PANGOLIN, ISOFORM A-RELATED"/>
    <property type="match status" value="1"/>
</dbReference>
<dbReference type="OrthoDB" id="6433782at2759"/>
<dbReference type="GO" id="GO:0005667">
    <property type="term" value="C:transcription regulator complex"/>
    <property type="evidence" value="ECO:0007669"/>
    <property type="project" value="TreeGrafter"/>
</dbReference>
<dbReference type="GO" id="GO:0006357">
    <property type="term" value="P:regulation of transcription by RNA polymerase II"/>
    <property type="evidence" value="ECO:0007669"/>
    <property type="project" value="TreeGrafter"/>
</dbReference>
<dbReference type="RefSeq" id="XP_023952642.2">
    <property type="nucleotide sequence ID" value="XM_024096874.2"/>
</dbReference>
<dbReference type="KEGG" id="bany:112056440"/>
<dbReference type="Pfam" id="PF10545">
    <property type="entry name" value="MADF_DNA_bdg"/>
    <property type="match status" value="1"/>
</dbReference>
<dbReference type="Proteomes" id="UP001652582">
    <property type="component" value="Chromosome 12"/>
</dbReference>
<dbReference type="GO" id="GO:0003677">
    <property type="term" value="F:DNA binding"/>
    <property type="evidence" value="ECO:0007669"/>
    <property type="project" value="InterPro"/>
</dbReference>
<evidence type="ECO:0000259" key="4">
    <source>
        <dbReference type="PROSITE" id="PS51031"/>
    </source>
</evidence>
<protein>
    <submittedName>
        <fullName evidence="6">Transcription factor Adf-1</fullName>
    </submittedName>
</protein>
<dbReference type="GO" id="GO:0005634">
    <property type="term" value="C:nucleus"/>
    <property type="evidence" value="ECO:0007669"/>
    <property type="project" value="UniProtKB-SubCell"/>
</dbReference>
<keyword evidence="1" id="KW-0539">Nucleus</keyword>
<dbReference type="PROSITE" id="PS51029">
    <property type="entry name" value="MADF"/>
    <property type="match status" value="1"/>
</dbReference>
<sequence>MSVRVCYLLGSVNRVSEPYRRVLLFFTMDNEKLIEIVRDYKYLYDLTDKKYSDNMKKDQAWKEIGIKLKKNGTECKKAWALLRDAFRRTIKKKKKQTKSGQGIPNKKWKYEDEMSFLLPYMKERPTIRPIPTVPASDIDDNTNEEEDIALSPEVGQNITDTRSSTPEASQQMTDPLLTTLSQATTDYPQRTNRGQKRTDETPIAVLMKYIIDSKKNIPPQDDIEQFMAGITTTLRTFPPRDRAIAKAKIFEIVSRMEIDILSSPTTKNESTLLNQYYE</sequence>
<evidence type="ECO:0000313" key="5">
    <source>
        <dbReference type="Proteomes" id="UP001652582"/>
    </source>
</evidence>
<organism evidence="5 6">
    <name type="scientific">Bicyclus anynana</name>
    <name type="common">Squinting bush brown butterfly</name>
    <dbReference type="NCBI Taxonomy" id="110368"/>
    <lineage>
        <taxon>Eukaryota</taxon>
        <taxon>Metazoa</taxon>
        <taxon>Ecdysozoa</taxon>
        <taxon>Arthropoda</taxon>
        <taxon>Hexapoda</taxon>
        <taxon>Insecta</taxon>
        <taxon>Pterygota</taxon>
        <taxon>Neoptera</taxon>
        <taxon>Endopterygota</taxon>
        <taxon>Lepidoptera</taxon>
        <taxon>Glossata</taxon>
        <taxon>Ditrysia</taxon>
        <taxon>Papilionoidea</taxon>
        <taxon>Nymphalidae</taxon>
        <taxon>Satyrinae</taxon>
        <taxon>Satyrini</taxon>
        <taxon>Mycalesina</taxon>
        <taxon>Bicyclus</taxon>
    </lineage>
</organism>
<feature type="region of interest" description="Disordered" evidence="2">
    <location>
        <begin position="178"/>
        <end position="198"/>
    </location>
</feature>
<evidence type="ECO:0000256" key="1">
    <source>
        <dbReference type="PROSITE-ProRule" id="PRU00371"/>
    </source>
</evidence>
<name>A0A6J1P364_BICAN</name>
<evidence type="ECO:0000259" key="3">
    <source>
        <dbReference type="PROSITE" id="PS51029"/>
    </source>
</evidence>
<dbReference type="PROSITE" id="PS51031">
    <property type="entry name" value="BESS"/>
    <property type="match status" value="1"/>
</dbReference>
<proteinExistence type="predicted"/>
<keyword evidence="5" id="KW-1185">Reference proteome</keyword>
<gene>
    <name evidence="6" type="primary">LOC112056440</name>
</gene>
<evidence type="ECO:0000313" key="6">
    <source>
        <dbReference type="RefSeq" id="XP_023952642.2"/>
    </source>
</evidence>
<feature type="domain" description="BESS" evidence="4">
    <location>
        <begin position="220"/>
        <end position="259"/>
    </location>
</feature>
<accession>A0A6J1P364</accession>
<dbReference type="InterPro" id="IPR004210">
    <property type="entry name" value="BESS_motif"/>
</dbReference>
<dbReference type="InterPro" id="IPR006578">
    <property type="entry name" value="MADF-dom"/>
</dbReference>
<feature type="domain" description="MADF" evidence="3">
    <location>
        <begin position="32"/>
        <end position="122"/>
    </location>
</feature>
<dbReference type="GeneID" id="112056440"/>
<dbReference type="PANTHER" id="PTHR12243">
    <property type="entry name" value="MADF DOMAIN TRANSCRIPTION FACTOR"/>
    <property type="match status" value="1"/>
</dbReference>
<dbReference type="InterPro" id="IPR039353">
    <property type="entry name" value="TF_Adf1"/>
</dbReference>
<evidence type="ECO:0000256" key="2">
    <source>
        <dbReference type="SAM" id="MobiDB-lite"/>
    </source>
</evidence>
<dbReference type="SMART" id="SM00595">
    <property type="entry name" value="MADF"/>
    <property type="match status" value="1"/>
</dbReference>